<dbReference type="OrthoDB" id="4703at2759"/>
<dbReference type="PROSITE" id="PS00028">
    <property type="entry name" value="ZINC_FINGER_C2H2_1"/>
    <property type="match status" value="1"/>
</dbReference>
<keyword evidence="2" id="KW-0804">Transcription</keyword>
<feature type="region of interest" description="Disordered" evidence="4">
    <location>
        <begin position="1049"/>
        <end position="1071"/>
    </location>
</feature>
<feature type="compositionally biased region" description="Low complexity" evidence="4">
    <location>
        <begin position="1051"/>
        <end position="1061"/>
    </location>
</feature>
<dbReference type="SUPFAM" id="SSF50978">
    <property type="entry name" value="WD40 repeat-like"/>
    <property type="match status" value="1"/>
</dbReference>
<dbReference type="EMBL" id="CABPRJ010000965">
    <property type="protein sequence ID" value="VVC33261.1"/>
    <property type="molecule type" value="Genomic_DNA"/>
</dbReference>
<evidence type="ECO:0000313" key="6">
    <source>
        <dbReference type="EMBL" id="VVC33261.1"/>
    </source>
</evidence>
<dbReference type="GO" id="GO:0006383">
    <property type="term" value="P:transcription by RNA polymerase III"/>
    <property type="evidence" value="ECO:0007669"/>
    <property type="project" value="TreeGrafter"/>
</dbReference>
<dbReference type="PROSITE" id="PS00678">
    <property type="entry name" value="WD_REPEATS_1"/>
    <property type="match status" value="1"/>
</dbReference>
<dbReference type="PANTHER" id="PTHR15052">
    <property type="entry name" value="RNA POLYMERASE III TRANSCRIPTION INITIATION FACTOR COMPLEX SUBUNIT"/>
    <property type="match status" value="1"/>
</dbReference>
<dbReference type="Proteomes" id="UP000325440">
    <property type="component" value="Unassembled WGS sequence"/>
</dbReference>
<dbReference type="InterPro" id="IPR013087">
    <property type="entry name" value="Znf_C2H2_type"/>
</dbReference>
<protein>
    <submittedName>
        <fullName evidence="6">WD40/YVTN repeat-like-containing domain,Zinc finger C2H2-type,WD40-repeat-containing domain,WD40</fullName>
    </submittedName>
</protein>
<feature type="compositionally biased region" description="Basic and acidic residues" evidence="4">
    <location>
        <begin position="244"/>
        <end position="261"/>
    </location>
</feature>
<feature type="compositionally biased region" description="Basic and acidic residues" evidence="4">
    <location>
        <begin position="1062"/>
        <end position="1071"/>
    </location>
</feature>
<dbReference type="GO" id="GO:0000127">
    <property type="term" value="C:transcription factor TFIIIC complex"/>
    <property type="evidence" value="ECO:0007669"/>
    <property type="project" value="TreeGrafter"/>
</dbReference>
<evidence type="ECO:0000256" key="4">
    <source>
        <dbReference type="SAM" id="MobiDB-lite"/>
    </source>
</evidence>
<dbReference type="PANTHER" id="PTHR15052:SF2">
    <property type="entry name" value="GENERAL TRANSCRIPTION FACTOR 3C POLYPEPTIDE 2"/>
    <property type="match status" value="1"/>
</dbReference>
<name>A0A5E4MLX8_9HEMI</name>
<dbReference type="InterPro" id="IPR036322">
    <property type="entry name" value="WD40_repeat_dom_sf"/>
</dbReference>
<evidence type="ECO:0000313" key="7">
    <source>
        <dbReference type="Proteomes" id="UP000325440"/>
    </source>
</evidence>
<evidence type="ECO:0000256" key="2">
    <source>
        <dbReference type="ARBA" id="ARBA00023163"/>
    </source>
</evidence>
<organism evidence="6 7">
    <name type="scientific">Cinara cedri</name>
    <dbReference type="NCBI Taxonomy" id="506608"/>
    <lineage>
        <taxon>Eukaryota</taxon>
        <taxon>Metazoa</taxon>
        <taxon>Ecdysozoa</taxon>
        <taxon>Arthropoda</taxon>
        <taxon>Hexapoda</taxon>
        <taxon>Insecta</taxon>
        <taxon>Pterygota</taxon>
        <taxon>Neoptera</taxon>
        <taxon>Paraneoptera</taxon>
        <taxon>Hemiptera</taxon>
        <taxon>Sternorrhyncha</taxon>
        <taxon>Aphidomorpha</taxon>
        <taxon>Aphidoidea</taxon>
        <taxon>Aphididae</taxon>
        <taxon>Lachninae</taxon>
        <taxon>Cinara</taxon>
    </lineage>
</organism>
<feature type="region of interest" description="Disordered" evidence="4">
    <location>
        <begin position="241"/>
        <end position="261"/>
    </location>
</feature>
<feature type="domain" description="C2H2-type" evidence="5">
    <location>
        <begin position="268"/>
        <end position="288"/>
    </location>
</feature>
<dbReference type="InterPro" id="IPR015943">
    <property type="entry name" value="WD40/YVTN_repeat-like_dom_sf"/>
</dbReference>
<proteinExistence type="predicted"/>
<keyword evidence="7" id="KW-1185">Reference proteome</keyword>
<reference evidence="6 7" key="1">
    <citation type="submission" date="2019-08" db="EMBL/GenBank/DDBJ databases">
        <authorList>
            <person name="Alioto T."/>
            <person name="Alioto T."/>
            <person name="Gomez Garrido J."/>
        </authorList>
    </citation>
    <scope>NUCLEOTIDE SEQUENCE [LARGE SCALE GENOMIC DNA]</scope>
</reference>
<keyword evidence="3" id="KW-0539">Nucleus</keyword>
<dbReference type="InterPro" id="IPR052416">
    <property type="entry name" value="GTF3C_component"/>
</dbReference>
<sequence length="1250" mass="143890">MEIDEESVANYVTTSIISHDSMVTCGHCKEVITYQEYDFNHRNIHYDLCWLDGVEEEIDFTNIPKIKALLRKRTNKLKTKLEFNCQWCGGIYISIVGFANHLSKCSQNRQLKVNDSFLNLSEMYQNKTIDDTSNDNSIVLCGCCGENMSYTEYKMNHRYKHNNLCWLDGEKKLNYLDENKVVCLLRAILPKNAERDKNVCFVCEWCAVSKKSVLGFASHVKKCAVEQKLVTLQCNSPQPINDEITSKNDSECDSEHDSERDSDSIVKCGRCDKSMPYKEYKKQHKLSHYNLCWIDENEKPDYDDLNVLQSLLKKSLPKDAIIKRKVKFICEWCETIKKSVPGFASHIKQCQSRPDKPISLNANGLDSTMSDRELYERDISVVTCGRCNKQMTYKEYHLKHCSSHYNLCWIDGEDKLDLGNYDTVLNKLRQYMPFKVTRNRGVNLTCEDCQTVKKSIVGFASHVIFCNKSASDIEMLLVTCKECGNQIKPPSLAAHKLKNCKMLIKAQGDDINKNDEIIQLYRSRRKKRPPNVLSFHPDTKYVNEFYNFICRLCDFIASSVNDIFNHISCIHNIDINEIKYKHNFENCILNEYDVHKNIYLKPLLNYYNYSRKMFWKTICHENFHPDLFVLNNNEALKYLPSVQKSCKIFNLDDEQISVDLFKSAYVNGMYWLFTGGPNWAISWCPVPEDVKIQYLAIACHPKPDLVHKEMDSYKYPSILQLWTFNSLNNINYKPITASNMPYMSYGLAHEFGAVWDMAWCPSGAYEPQNKIGILALSTSCGDCPIFAMPCVEGNQEMYYLYKSKPVIARNFECEWVKGGVQCTKVCWQVASPFRTIICGYSNGVVSVFNLNFKSIFLKDDILYPSHSFRASRSSITGLSMNYFNSSILATTATDGSVLLWDLHMTENPIFQKKSYSPSDCTWLQQCYTLVYCSRGVNPAFLKVRTVNFSNYDNDGDNYIPELYVLNSVQNSKLISNYNIIVNNNEKLNCDDADNTFNGDEISMNNATTILNDSNITFDDADDTFNEEDKMNMNNETMLPNDSNINCDNESCKSIESSSNSNEKGDVKLDGEECTAKPEDVSKNIEEEDFYGPAFFQQCTHWTISGSNWMNVIATGNENGYIYETLFFPETNQMRTANSTTLQLVVRRLSSDTSQSEYSSGYRFKETVNEFGLESQFYSFHKKAKDDKKSSKPLLRYPLDNITKIAWNQNFSSFRWLASGTQCGFTIVSPSKAMSDSYFELFYETISNFKK</sequence>
<dbReference type="GO" id="GO:0005634">
    <property type="term" value="C:nucleus"/>
    <property type="evidence" value="ECO:0007669"/>
    <property type="project" value="UniProtKB-SubCell"/>
</dbReference>
<accession>A0A5E4MLX8</accession>
<evidence type="ECO:0000256" key="1">
    <source>
        <dbReference type="ARBA" id="ARBA00004123"/>
    </source>
</evidence>
<dbReference type="InterPro" id="IPR019775">
    <property type="entry name" value="WD40_repeat_CS"/>
</dbReference>
<gene>
    <name evidence="6" type="ORF">CINCED_3A011483</name>
</gene>
<dbReference type="Gene3D" id="2.130.10.10">
    <property type="entry name" value="YVTN repeat-like/Quinoprotein amine dehydrogenase"/>
    <property type="match status" value="1"/>
</dbReference>
<comment type="subcellular location">
    <subcellularLocation>
        <location evidence="1">Nucleus</location>
    </subcellularLocation>
</comment>
<evidence type="ECO:0000256" key="3">
    <source>
        <dbReference type="ARBA" id="ARBA00023242"/>
    </source>
</evidence>
<dbReference type="SMART" id="SM00355">
    <property type="entry name" value="ZnF_C2H2"/>
    <property type="match status" value="8"/>
</dbReference>
<evidence type="ECO:0000259" key="5">
    <source>
        <dbReference type="PROSITE" id="PS00028"/>
    </source>
</evidence>
<dbReference type="AlphaFoldDB" id="A0A5E4MLX8"/>